<keyword evidence="3" id="KW-0813">Transport</keyword>
<reference evidence="15" key="1">
    <citation type="journal article" date="2021" name="PeerJ">
        <title>Extensive microbial diversity within the chicken gut microbiome revealed by metagenomics and culture.</title>
        <authorList>
            <person name="Gilroy R."/>
            <person name="Ravi A."/>
            <person name="Getino M."/>
            <person name="Pursley I."/>
            <person name="Horton D.L."/>
            <person name="Alikhan N.F."/>
            <person name="Baker D."/>
            <person name="Gharbi K."/>
            <person name="Hall N."/>
            <person name="Watson M."/>
            <person name="Adriaenssens E.M."/>
            <person name="Foster-Nyarko E."/>
            <person name="Jarju S."/>
            <person name="Secka A."/>
            <person name="Antonio M."/>
            <person name="Oren A."/>
            <person name="Chaudhuri R.R."/>
            <person name="La Ragione R."/>
            <person name="Hildebrand F."/>
            <person name="Pallen M.J."/>
        </authorList>
    </citation>
    <scope>NUCLEOTIDE SEQUENCE</scope>
    <source>
        <strain evidence="15">CHK189-11263</strain>
    </source>
</reference>
<evidence type="ECO:0000256" key="4">
    <source>
        <dbReference type="ARBA" id="ARBA00022475"/>
    </source>
</evidence>
<feature type="transmembrane region" description="Helical" evidence="14">
    <location>
        <begin position="173"/>
        <end position="190"/>
    </location>
</feature>
<dbReference type="GO" id="GO:0005886">
    <property type="term" value="C:plasma membrane"/>
    <property type="evidence" value="ECO:0007669"/>
    <property type="project" value="UniProtKB-SubCell"/>
</dbReference>
<keyword evidence="6" id="KW-0769">Symport</keyword>
<dbReference type="InterPro" id="IPR018212">
    <property type="entry name" value="Na/solute_symporter_CS"/>
</dbReference>
<protein>
    <submittedName>
        <fullName evidence="15">Sodium:solute symporter family protein</fullName>
    </submittedName>
</protein>
<feature type="transmembrane region" description="Helical" evidence="14">
    <location>
        <begin position="446"/>
        <end position="464"/>
    </location>
</feature>
<keyword evidence="11" id="KW-0739">Sodium transport</keyword>
<feature type="transmembrane region" description="Helical" evidence="14">
    <location>
        <begin position="471"/>
        <end position="489"/>
    </location>
</feature>
<dbReference type="EMBL" id="DWYC01000088">
    <property type="protein sequence ID" value="HJB57911.1"/>
    <property type="molecule type" value="Genomic_DNA"/>
</dbReference>
<evidence type="ECO:0000256" key="14">
    <source>
        <dbReference type="SAM" id="Phobius"/>
    </source>
</evidence>
<dbReference type="GO" id="GO:0006814">
    <property type="term" value="P:sodium ion transport"/>
    <property type="evidence" value="ECO:0007669"/>
    <property type="project" value="UniProtKB-KW"/>
</dbReference>
<feature type="transmembrane region" description="Helical" evidence="14">
    <location>
        <begin position="261"/>
        <end position="278"/>
    </location>
</feature>
<accession>A0A9D2MD86</accession>
<feature type="transmembrane region" description="Helical" evidence="14">
    <location>
        <begin position="12"/>
        <end position="31"/>
    </location>
</feature>
<gene>
    <name evidence="15" type="ORF">H9714_10205</name>
</gene>
<dbReference type="PROSITE" id="PS00457">
    <property type="entry name" value="NA_SOLUT_SYMP_2"/>
    <property type="match status" value="1"/>
</dbReference>
<evidence type="ECO:0000256" key="9">
    <source>
        <dbReference type="ARBA" id="ARBA00023065"/>
    </source>
</evidence>
<reference evidence="15" key="2">
    <citation type="submission" date="2021-04" db="EMBL/GenBank/DDBJ databases">
        <authorList>
            <person name="Gilroy R."/>
        </authorList>
    </citation>
    <scope>NUCLEOTIDE SEQUENCE</scope>
    <source>
        <strain evidence="15">CHK189-11263</strain>
    </source>
</reference>
<keyword evidence="5 14" id="KW-0812">Transmembrane</keyword>
<comment type="subcellular location">
    <subcellularLocation>
        <location evidence="1">Cell membrane</location>
        <topology evidence="1">Multi-pass membrane protein</topology>
    </subcellularLocation>
</comment>
<evidence type="ECO:0000256" key="5">
    <source>
        <dbReference type="ARBA" id="ARBA00022692"/>
    </source>
</evidence>
<dbReference type="PANTHER" id="PTHR48086">
    <property type="entry name" value="SODIUM/PROLINE SYMPORTER-RELATED"/>
    <property type="match status" value="1"/>
</dbReference>
<keyword evidence="10 14" id="KW-0472">Membrane</keyword>
<evidence type="ECO:0000256" key="12">
    <source>
        <dbReference type="ARBA" id="ARBA00033708"/>
    </source>
</evidence>
<comment type="similarity">
    <text evidence="2 13">Belongs to the sodium:solute symporter (SSF) (TC 2.A.21) family.</text>
</comment>
<evidence type="ECO:0000256" key="3">
    <source>
        <dbReference type="ARBA" id="ARBA00022448"/>
    </source>
</evidence>
<feature type="transmembrane region" description="Helical" evidence="14">
    <location>
        <begin position="135"/>
        <end position="153"/>
    </location>
</feature>
<keyword evidence="9" id="KW-0406">Ion transport</keyword>
<proteinExistence type="inferred from homology"/>
<organism evidence="15 16">
    <name type="scientific">Candidatus Flavonifractor intestinipullorum</name>
    <dbReference type="NCBI Taxonomy" id="2838587"/>
    <lineage>
        <taxon>Bacteria</taxon>
        <taxon>Bacillati</taxon>
        <taxon>Bacillota</taxon>
        <taxon>Clostridia</taxon>
        <taxon>Eubacteriales</taxon>
        <taxon>Oscillospiraceae</taxon>
        <taxon>Flavonifractor</taxon>
    </lineage>
</organism>
<evidence type="ECO:0000256" key="10">
    <source>
        <dbReference type="ARBA" id="ARBA00023136"/>
    </source>
</evidence>
<dbReference type="CDD" id="cd10322">
    <property type="entry name" value="SLC5sbd"/>
    <property type="match status" value="1"/>
</dbReference>
<dbReference type="PANTHER" id="PTHR48086:SF3">
    <property type="entry name" value="SODIUM_PROLINE SYMPORTER"/>
    <property type="match status" value="1"/>
</dbReference>
<evidence type="ECO:0000256" key="7">
    <source>
        <dbReference type="ARBA" id="ARBA00022989"/>
    </source>
</evidence>
<keyword evidence="7 14" id="KW-1133">Transmembrane helix</keyword>
<evidence type="ECO:0000256" key="2">
    <source>
        <dbReference type="ARBA" id="ARBA00006434"/>
    </source>
</evidence>
<feature type="transmembrane region" description="Helical" evidence="14">
    <location>
        <begin position="495"/>
        <end position="518"/>
    </location>
</feature>
<dbReference type="InterPro" id="IPR001734">
    <property type="entry name" value="Na/solute_symporter"/>
</dbReference>
<dbReference type="Proteomes" id="UP000824208">
    <property type="component" value="Unassembled WGS sequence"/>
</dbReference>
<feature type="transmembrane region" description="Helical" evidence="14">
    <location>
        <begin position="83"/>
        <end position="107"/>
    </location>
</feature>
<dbReference type="InterPro" id="IPR050277">
    <property type="entry name" value="Sodium:Solute_Symporter"/>
</dbReference>
<feature type="transmembrane region" description="Helical" evidence="14">
    <location>
        <begin position="59"/>
        <end position="77"/>
    </location>
</feature>
<dbReference type="InterPro" id="IPR038377">
    <property type="entry name" value="Na/Glc_symporter_sf"/>
</dbReference>
<comment type="caution">
    <text evidence="15">The sequence shown here is derived from an EMBL/GenBank/DDBJ whole genome shotgun (WGS) entry which is preliminary data.</text>
</comment>
<evidence type="ECO:0000256" key="6">
    <source>
        <dbReference type="ARBA" id="ARBA00022847"/>
    </source>
</evidence>
<dbReference type="PROSITE" id="PS50283">
    <property type="entry name" value="NA_SOLUT_SYMP_3"/>
    <property type="match status" value="1"/>
</dbReference>
<feature type="transmembrane region" description="Helical" evidence="14">
    <location>
        <begin position="420"/>
        <end position="440"/>
    </location>
</feature>
<evidence type="ECO:0000256" key="8">
    <source>
        <dbReference type="ARBA" id="ARBA00023053"/>
    </source>
</evidence>
<dbReference type="AlphaFoldDB" id="A0A9D2MD86"/>
<sequence>MNAMQAELIQSPIPFIIMLAYIAVVIWMAWYQGFSKKAIERKKNQTFEDYLTGGKSRNAVVVFLITCVTFYSGTTFTGRVGFFYNYGVAGLNSVVTCAATGMVMFFLSEKIWPLAKKYRLSTLPDIMELRYQSRWVKFFVSLIIVCFNIIWLITEIRTLGIAMNLASGDTMPVIVGSAIAFTIIIIYVATGGVHSVSMVDSFSAIVMLGGSLVVLGYLVGYYFDGSVGDMFHSADQAAQTLYAGQTQEQIYVLENVGDFNIPYWVSNVILGTLVMLVYPSNFMSICLAKNVREVKKSSIATAASGIWLSIYGLFGVVVLGAVAKGVTVSNPEAGILELCSMAGSPIMLGIVCTFILAAALGTLDSTLISLSGLVSNDLLTNMLRLKKGEPTIGADGGASLDTIDNRVEAHAKQEVFRTRVIVVILGIIGFCFATTELPLLTLLTDMATNGMVLVTPTIVAGLFWKKATPQGAVASMLVGEAVYLGLYAAGVRYVWGGFFLGFPAIFCGIITVVVVSLLTEKKWYAEHTAQQGVFEDFFVRGRVSAWIRENMSPAKAKK</sequence>
<name>A0A9D2MD86_9FIRM</name>
<evidence type="ECO:0000256" key="11">
    <source>
        <dbReference type="ARBA" id="ARBA00023201"/>
    </source>
</evidence>
<dbReference type="Gene3D" id="1.20.1730.10">
    <property type="entry name" value="Sodium/glucose cotransporter"/>
    <property type="match status" value="1"/>
</dbReference>
<dbReference type="GO" id="GO:0046942">
    <property type="term" value="P:carboxylic acid transport"/>
    <property type="evidence" value="ECO:0007669"/>
    <property type="project" value="UniProtKB-ARBA"/>
</dbReference>
<comment type="catalytic activity">
    <reaction evidence="12">
        <text>L-proline(in) + Na(+)(in) = L-proline(out) + Na(+)(out)</text>
        <dbReference type="Rhea" id="RHEA:28967"/>
        <dbReference type="ChEBI" id="CHEBI:29101"/>
        <dbReference type="ChEBI" id="CHEBI:60039"/>
    </reaction>
</comment>
<dbReference type="GO" id="GO:0015293">
    <property type="term" value="F:symporter activity"/>
    <property type="evidence" value="ECO:0007669"/>
    <property type="project" value="UniProtKB-KW"/>
</dbReference>
<evidence type="ECO:0000313" key="16">
    <source>
        <dbReference type="Proteomes" id="UP000824208"/>
    </source>
</evidence>
<keyword evidence="8" id="KW-0915">Sodium</keyword>
<evidence type="ECO:0000256" key="1">
    <source>
        <dbReference type="ARBA" id="ARBA00004651"/>
    </source>
</evidence>
<feature type="transmembrane region" description="Helical" evidence="14">
    <location>
        <begin position="342"/>
        <end position="363"/>
    </location>
</feature>
<evidence type="ECO:0000256" key="13">
    <source>
        <dbReference type="RuleBase" id="RU362091"/>
    </source>
</evidence>
<dbReference type="Pfam" id="PF00474">
    <property type="entry name" value="SSF"/>
    <property type="match status" value="2"/>
</dbReference>
<feature type="transmembrane region" description="Helical" evidence="14">
    <location>
        <begin position="202"/>
        <end position="223"/>
    </location>
</feature>
<feature type="transmembrane region" description="Helical" evidence="14">
    <location>
        <begin position="299"/>
        <end position="322"/>
    </location>
</feature>
<evidence type="ECO:0000313" key="15">
    <source>
        <dbReference type="EMBL" id="HJB57911.1"/>
    </source>
</evidence>
<keyword evidence="4" id="KW-1003">Cell membrane</keyword>